<dbReference type="GeneID" id="82877901"/>
<keyword evidence="1" id="KW-0175">Coiled coil</keyword>
<accession>A0ABN4CD85</accession>
<feature type="coiled-coil region" evidence="1">
    <location>
        <begin position="197"/>
        <end position="424"/>
    </location>
</feature>
<dbReference type="SUPFAM" id="SSF52540">
    <property type="entry name" value="P-loop containing nucleoside triphosphate hydrolases"/>
    <property type="match status" value="1"/>
</dbReference>
<keyword evidence="4" id="KW-1185">Reference proteome</keyword>
<evidence type="ECO:0000256" key="1">
    <source>
        <dbReference type="SAM" id="Coils"/>
    </source>
</evidence>
<evidence type="ECO:0000313" key="3">
    <source>
        <dbReference type="EMBL" id="AHI20329.1"/>
    </source>
</evidence>
<evidence type="ECO:0000259" key="2">
    <source>
        <dbReference type="Pfam" id="PF13175"/>
    </source>
</evidence>
<feature type="coiled-coil region" evidence="1">
    <location>
        <begin position="558"/>
        <end position="625"/>
    </location>
</feature>
<protein>
    <submittedName>
        <fullName evidence="3">DNA repair ATPase</fullName>
    </submittedName>
</protein>
<gene>
    <name evidence="3" type="ORF">CCASEI_08830</name>
</gene>
<dbReference type="PANTHER" id="PTHR41259:SF1">
    <property type="entry name" value="DOUBLE-STRAND BREAK REPAIR RAD50 ATPASE, PUTATIVE-RELATED"/>
    <property type="match status" value="1"/>
</dbReference>
<dbReference type="Gene3D" id="3.40.50.300">
    <property type="entry name" value="P-loop containing nucleotide triphosphate hydrolases"/>
    <property type="match status" value="2"/>
</dbReference>
<feature type="domain" description="Endonuclease GajA/Old nuclease/RecF-like AAA" evidence="2">
    <location>
        <begin position="1"/>
        <end position="363"/>
    </location>
</feature>
<proteinExistence type="predicted"/>
<dbReference type="PANTHER" id="PTHR41259">
    <property type="entry name" value="DOUBLE-STRAND BREAK REPAIR RAD50 ATPASE, PUTATIVE-RELATED"/>
    <property type="match status" value="1"/>
</dbReference>
<dbReference type="Pfam" id="PF13175">
    <property type="entry name" value="AAA_15"/>
    <property type="match status" value="1"/>
</dbReference>
<sequence length="884" mass="97550">MKIHSIELTDFRGVNHLKVNDIPDTGVTIIHGRNEAGKTTILKGIDALFNYKFSSKATAVKALQTVNADVSPQAAMEFSVGPYRLKLSKQWIKQASALLEVLEPSHNMYKGEEAETQLNEFLSRHLDRNLFDAMFLNQDDLHEGIKAAGISSVAGVLSNQTGEEAVLGEDAEAATKLMKQVDATYERYYSLKTGIEAKELKAARAEHSAASDELESASEALAALAEYVERFEKAQEQQRTADEKIPGARKEVEEAEQQLKEIEGLQSTVNGLLKDQEVARQGLELAQSRRDERAKLRESLDAAVKESKKINEAVESAETKAKEEEQEVAGLNAEVESAKKLYTQARERSKQARISLAELQKKRQAHELISKSAQVEEHAEKLSAVRSEVEKFGPAVVDRDLQRVEKLEQELELNRRLREAAVAKLVLTSATSQQISVNGEELDVGASGQNVELTPGLTLNIGDVTARYEPGTGADSAQELDRKITATTEELELELEKLDCTDVDAVRAKRDKYRELLQQREQHEAELKRILDGEDLEELRARAAAVEEIDEVPDSAAIEKAELEISEAEEAEENANNAVEKAEAKLKPWAERPARNALIKIQSEAEQANKQIERLDHELKVLKETTSDEALEQQALDAETALGKVNEDVAQAREKLEAAKPDLAQSLARGARAQLDNLQAKHRNAENEQISMTGHIQMQSGVAERVEKAEAAEELARNILQAVEQRALAVKRLREVLLGHQREARERYAAPFAQKLGQLAGRVFNGEVQFHLSDDLVVEKRTLDGVTVGMQDLSGGAREQMAILTRFAIAELLSTSGEQGAPVVVDDALGSTDASRIQLMATLFADVGEKSQVIVFTCEPARYDRVPDSTFLDIDQLKSAAPIG</sequence>
<name>A0ABN4CD85_9CORY</name>
<dbReference type="EMBL" id="CP004350">
    <property type="protein sequence ID" value="AHI20329.1"/>
    <property type="molecule type" value="Genomic_DNA"/>
</dbReference>
<dbReference type="InterPro" id="IPR027417">
    <property type="entry name" value="P-loop_NTPase"/>
</dbReference>
<feature type="coiled-coil region" evidence="1">
    <location>
        <begin position="477"/>
        <end position="533"/>
    </location>
</feature>
<reference evidence="4" key="1">
    <citation type="submission" date="2013-02" db="EMBL/GenBank/DDBJ databases">
        <title>The complete genome sequence of Corynebacterium casei LMG S-19264 (=DSM 44701).</title>
        <authorList>
            <person name="Ruckert C."/>
            <person name="Albersmeier A."/>
            <person name="Kalinowski J."/>
        </authorList>
    </citation>
    <scope>NUCLEOTIDE SEQUENCE [LARGE SCALE GENOMIC DNA]</scope>
    <source>
        <strain evidence="4">LMG S-19264</strain>
    </source>
</reference>
<dbReference type="InterPro" id="IPR041685">
    <property type="entry name" value="AAA_GajA/Old/RecF-like"/>
</dbReference>
<dbReference type="RefSeq" id="WP_025387737.1">
    <property type="nucleotide sequence ID" value="NZ_CP004350.1"/>
</dbReference>
<dbReference type="Proteomes" id="UP000019226">
    <property type="component" value="Chromosome"/>
</dbReference>
<evidence type="ECO:0000313" key="4">
    <source>
        <dbReference type="Proteomes" id="UP000019226"/>
    </source>
</evidence>
<feature type="coiled-coil region" evidence="1">
    <location>
        <begin position="668"/>
        <end position="726"/>
    </location>
</feature>
<organism evidence="3 4">
    <name type="scientific">Corynebacterium casei LMG S-19264</name>
    <dbReference type="NCBI Taxonomy" id="1285583"/>
    <lineage>
        <taxon>Bacteria</taxon>
        <taxon>Bacillati</taxon>
        <taxon>Actinomycetota</taxon>
        <taxon>Actinomycetes</taxon>
        <taxon>Mycobacteriales</taxon>
        <taxon>Corynebacteriaceae</taxon>
        <taxon>Corynebacterium</taxon>
    </lineage>
</organism>